<evidence type="ECO:0000313" key="2">
    <source>
        <dbReference type="Proteomes" id="UP000724584"/>
    </source>
</evidence>
<proteinExistence type="predicted"/>
<reference evidence="1 2" key="1">
    <citation type="journal article" date="2021" name="Nat. Commun.">
        <title>Genetic determinants of endophytism in the Arabidopsis root mycobiome.</title>
        <authorList>
            <person name="Mesny F."/>
            <person name="Miyauchi S."/>
            <person name="Thiergart T."/>
            <person name="Pickel B."/>
            <person name="Atanasova L."/>
            <person name="Karlsson M."/>
            <person name="Huettel B."/>
            <person name="Barry K.W."/>
            <person name="Haridas S."/>
            <person name="Chen C."/>
            <person name="Bauer D."/>
            <person name="Andreopoulos W."/>
            <person name="Pangilinan J."/>
            <person name="LaButti K."/>
            <person name="Riley R."/>
            <person name="Lipzen A."/>
            <person name="Clum A."/>
            <person name="Drula E."/>
            <person name="Henrissat B."/>
            <person name="Kohler A."/>
            <person name="Grigoriev I.V."/>
            <person name="Martin F.M."/>
            <person name="Hacquard S."/>
        </authorList>
    </citation>
    <scope>NUCLEOTIDE SEQUENCE [LARGE SCALE GENOMIC DNA]</scope>
    <source>
        <strain evidence="1 2">MPI-SDFR-AT-0079</strain>
    </source>
</reference>
<comment type="caution">
    <text evidence="1">The sequence shown here is derived from an EMBL/GenBank/DDBJ whole genome shotgun (WGS) entry which is preliminary data.</text>
</comment>
<organism evidence="1 2">
    <name type="scientific">Chaetomium tenue</name>
    <dbReference type="NCBI Taxonomy" id="1854479"/>
    <lineage>
        <taxon>Eukaryota</taxon>
        <taxon>Fungi</taxon>
        <taxon>Dikarya</taxon>
        <taxon>Ascomycota</taxon>
        <taxon>Pezizomycotina</taxon>
        <taxon>Sordariomycetes</taxon>
        <taxon>Sordariomycetidae</taxon>
        <taxon>Sordariales</taxon>
        <taxon>Chaetomiaceae</taxon>
        <taxon>Chaetomium</taxon>
    </lineage>
</organism>
<dbReference type="EMBL" id="JAGIZQ010000001">
    <property type="protein sequence ID" value="KAH6650698.1"/>
    <property type="molecule type" value="Genomic_DNA"/>
</dbReference>
<name>A0ACB7PRK7_9PEZI</name>
<gene>
    <name evidence="1" type="ORF">F5144DRAFT_57042</name>
</gene>
<evidence type="ECO:0000313" key="1">
    <source>
        <dbReference type="EMBL" id="KAH6650698.1"/>
    </source>
</evidence>
<keyword evidence="2" id="KW-1185">Reference proteome</keyword>
<accession>A0ACB7PRK7</accession>
<protein>
    <submittedName>
        <fullName evidence="1">Uncharacterized protein</fullName>
    </submittedName>
</protein>
<sequence length="712" mass="73132">MTSVWARLAAVITAVLVLAACPASSSILRHGSETSLPLAPDANTRYHNTWLDPIPGTEPLFGRRERTLDLGKRDCLANGSNYCFGNDVDFCPGCGNCCVDGEFCCGEDKVCCGSGCCSSDQVCSQGKCLASVETVTVTSTIVQTITHIATQRATIFIAEVETSTILSTIDVTISTAATQTSVVWETTTAVARRAATGLQQPQPSKGGNQPQRPQTIEGRGTSIFADPTPIPRKARQEATPTVTDYVTETVDTTSISSIMITIHTTSTEVTTVYQTNTHVLKAETTTTITSTITVTSKPPTTVTLTETASIIPSPTASETNEPTSSSSAAPNALPTPAIAGIAAGGSVLALLLAGFIILSIRRRCGGAFRRSGKRRPSADSVTLDYFQHQFHQQQQHHHHHYPLHSDEDATLYPGTGTVTGTATANRSRSSTHTGAGAGAGTRTSTSARPSLGSRQPTLPRVLPQFATATAAAAAHHDAEYTLPASATSPGFPTTPTTTTSPGTNGSAYKAGGGGGGGGGYLTANPEQYQQYHQQKYQHQQHERNESGLTTLVGTPSPTSPGFAVPAGGKGVGVEEYGYLQQLQKPAQNMPVSPMSPGSPGGLGGAGGGGGGGGGELGGSPGSGWVYRVEMAAEADGGSSGGGDVSGVGGTRQRAYSSPSAAAVGGPGPGPVVAGAPPRVPAWRYQRSRAATVGELAGDVVEIELDGNGVRRG</sequence>
<dbReference type="Proteomes" id="UP000724584">
    <property type="component" value="Unassembled WGS sequence"/>
</dbReference>